<dbReference type="AlphaFoldDB" id="M4BTG0"/>
<sequence>MACAEPLPGSFFICPRFMLLLSVPCSGSGEDRRYSYRYTPVLGSTPARATNCKTTRTRPTVST</sequence>
<dbReference type="EnsemblProtists" id="HpaT809745">
    <property type="protein sequence ID" value="HpaP809745"/>
    <property type="gene ID" value="HpaG809745"/>
</dbReference>
<accession>M4BTG0</accession>
<reference evidence="3" key="1">
    <citation type="journal article" date="2010" name="Science">
        <title>Signatures of adaptation to obligate biotrophy in the Hyaloperonospora arabidopsidis genome.</title>
        <authorList>
            <person name="Baxter L."/>
            <person name="Tripathy S."/>
            <person name="Ishaque N."/>
            <person name="Boot N."/>
            <person name="Cabral A."/>
            <person name="Kemen E."/>
            <person name="Thines M."/>
            <person name="Ah-Fong A."/>
            <person name="Anderson R."/>
            <person name="Badejoko W."/>
            <person name="Bittner-Eddy P."/>
            <person name="Boore J.L."/>
            <person name="Chibucos M.C."/>
            <person name="Coates M."/>
            <person name="Dehal P."/>
            <person name="Delehaunty K."/>
            <person name="Dong S."/>
            <person name="Downton P."/>
            <person name="Dumas B."/>
            <person name="Fabro G."/>
            <person name="Fronick C."/>
            <person name="Fuerstenberg S.I."/>
            <person name="Fulton L."/>
            <person name="Gaulin E."/>
            <person name="Govers F."/>
            <person name="Hughes L."/>
            <person name="Humphray S."/>
            <person name="Jiang R.H."/>
            <person name="Judelson H."/>
            <person name="Kamoun S."/>
            <person name="Kyung K."/>
            <person name="Meijer H."/>
            <person name="Minx P."/>
            <person name="Morris P."/>
            <person name="Nelson J."/>
            <person name="Phuntumart V."/>
            <person name="Qutob D."/>
            <person name="Rehmany A."/>
            <person name="Rougon-Cardoso A."/>
            <person name="Ryden P."/>
            <person name="Torto-Alalibo T."/>
            <person name="Studholme D."/>
            <person name="Wang Y."/>
            <person name="Win J."/>
            <person name="Wood J."/>
            <person name="Clifton S.W."/>
            <person name="Rogers J."/>
            <person name="Van den Ackerveken G."/>
            <person name="Jones J.D."/>
            <person name="McDowell J.M."/>
            <person name="Beynon J."/>
            <person name="Tyler B.M."/>
        </authorList>
    </citation>
    <scope>NUCLEOTIDE SEQUENCE [LARGE SCALE GENOMIC DNA]</scope>
    <source>
        <strain evidence="3">Emoy2</strain>
    </source>
</reference>
<evidence type="ECO:0000313" key="2">
    <source>
        <dbReference type="EnsemblProtists" id="HpaP809745"/>
    </source>
</evidence>
<dbReference type="InParanoid" id="M4BTG0"/>
<keyword evidence="1" id="KW-0732">Signal</keyword>
<dbReference type="HOGENOM" id="CLU_2890538_0_0_1"/>
<evidence type="ECO:0008006" key="4">
    <source>
        <dbReference type="Google" id="ProtNLM"/>
    </source>
</evidence>
<name>M4BTG0_HYAAE</name>
<dbReference type="VEuPathDB" id="FungiDB:HpaG809745"/>
<organism evidence="2 3">
    <name type="scientific">Hyaloperonospora arabidopsidis (strain Emoy2)</name>
    <name type="common">Downy mildew agent</name>
    <name type="synonym">Peronospora arabidopsidis</name>
    <dbReference type="NCBI Taxonomy" id="559515"/>
    <lineage>
        <taxon>Eukaryota</taxon>
        <taxon>Sar</taxon>
        <taxon>Stramenopiles</taxon>
        <taxon>Oomycota</taxon>
        <taxon>Peronosporomycetes</taxon>
        <taxon>Peronosporales</taxon>
        <taxon>Peronosporaceae</taxon>
        <taxon>Hyaloperonospora</taxon>
    </lineage>
</organism>
<dbReference type="EMBL" id="JH597840">
    <property type="status" value="NOT_ANNOTATED_CDS"/>
    <property type="molecule type" value="Genomic_DNA"/>
</dbReference>
<feature type="chain" id="PRO_5004049451" description="RxLR effector candidate protein" evidence="1">
    <location>
        <begin position="30"/>
        <end position="63"/>
    </location>
</feature>
<reference evidence="2" key="2">
    <citation type="submission" date="2015-06" db="UniProtKB">
        <authorList>
            <consortium name="EnsemblProtists"/>
        </authorList>
    </citation>
    <scope>IDENTIFICATION</scope>
    <source>
        <strain evidence="2">Emoy2</strain>
    </source>
</reference>
<proteinExistence type="predicted"/>
<keyword evidence="3" id="KW-1185">Reference proteome</keyword>
<protein>
    <recommendedName>
        <fullName evidence="4">RxLR effector candidate protein</fullName>
    </recommendedName>
</protein>
<dbReference type="Proteomes" id="UP000011713">
    <property type="component" value="Unassembled WGS sequence"/>
</dbReference>
<evidence type="ECO:0000256" key="1">
    <source>
        <dbReference type="SAM" id="SignalP"/>
    </source>
</evidence>
<evidence type="ECO:0000313" key="3">
    <source>
        <dbReference type="Proteomes" id="UP000011713"/>
    </source>
</evidence>
<feature type="signal peptide" evidence="1">
    <location>
        <begin position="1"/>
        <end position="29"/>
    </location>
</feature>